<feature type="region of interest" description="Disordered" evidence="1">
    <location>
        <begin position="150"/>
        <end position="193"/>
    </location>
</feature>
<protein>
    <submittedName>
        <fullName evidence="2">Uncharacterized protein</fullName>
    </submittedName>
</protein>
<dbReference type="Proteomes" id="UP000193920">
    <property type="component" value="Unassembled WGS sequence"/>
</dbReference>
<sequence length="482" mass="56225">MLGPSAEESEMIATEHLHYLERLAKFSIDLNIYGIPIVQETFQKLVSMTGARRFLQRAEAFERFLIMLSRRTLNSNYYLNRQYYEDMNTHNVNMYGSSNYDPEFNHRVRRINLNPNINISLNPNNIQMNNLNSHFRQSFIYQRGIPLNENLNNTEKESEEEEEEEEENDHEERNNISSSSVSTLSSNNSEDSLSISLRDEYSTYTLSTRRQRSRHPSYENYISRVQHCDFQGVPSHISNDTNKSIYHDNNSDIKINEEIYQRNNHNHVSNQITDIRSMTIPNTTNNNNIISNTNTNIVNNNINDNNNAVMNSLNKEELKINNTTHRNINMKLYENLNMLKPATTDDDDIQLNDVQQNESHKKNENSEININNSEIKNIIITSSMKQQTIYNNNNIPKEEITETKDSSSINTINIQSDSPLNLENEKNNNLSENILKNDDSSSSYSTITIRNQNYDSNKLSRKRKYDCQTTTINYSQQKKIKQ</sequence>
<evidence type="ECO:0000313" key="3">
    <source>
        <dbReference type="Proteomes" id="UP000193920"/>
    </source>
</evidence>
<feature type="compositionally biased region" description="Low complexity" evidence="1">
    <location>
        <begin position="175"/>
        <end position="193"/>
    </location>
</feature>
<evidence type="ECO:0000256" key="1">
    <source>
        <dbReference type="SAM" id="MobiDB-lite"/>
    </source>
</evidence>
<feature type="region of interest" description="Disordered" evidence="1">
    <location>
        <begin position="401"/>
        <end position="425"/>
    </location>
</feature>
<dbReference type="EMBL" id="MCOG01000008">
    <property type="protein sequence ID" value="ORY82816.1"/>
    <property type="molecule type" value="Genomic_DNA"/>
</dbReference>
<feature type="compositionally biased region" description="Acidic residues" evidence="1">
    <location>
        <begin position="157"/>
        <end position="169"/>
    </location>
</feature>
<comment type="caution">
    <text evidence="2">The sequence shown here is derived from an EMBL/GenBank/DDBJ whole genome shotgun (WGS) entry which is preliminary data.</text>
</comment>
<name>A0A1Y2FHT8_9FUNG</name>
<accession>A0A1Y2FHT8</accession>
<organism evidence="2 3">
    <name type="scientific">Neocallimastix californiae</name>
    <dbReference type="NCBI Taxonomy" id="1754190"/>
    <lineage>
        <taxon>Eukaryota</taxon>
        <taxon>Fungi</taxon>
        <taxon>Fungi incertae sedis</taxon>
        <taxon>Chytridiomycota</taxon>
        <taxon>Chytridiomycota incertae sedis</taxon>
        <taxon>Neocallimastigomycetes</taxon>
        <taxon>Neocallimastigales</taxon>
        <taxon>Neocallimastigaceae</taxon>
        <taxon>Neocallimastix</taxon>
    </lineage>
</organism>
<feature type="compositionally biased region" description="Polar residues" evidence="1">
    <location>
        <begin position="406"/>
        <end position="419"/>
    </location>
</feature>
<gene>
    <name evidence="2" type="ORF">LY90DRAFT_663979</name>
</gene>
<evidence type="ECO:0000313" key="2">
    <source>
        <dbReference type="EMBL" id="ORY82816.1"/>
    </source>
</evidence>
<dbReference type="OrthoDB" id="2157589at2759"/>
<keyword evidence="3" id="KW-1185">Reference proteome</keyword>
<proteinExistence type="predicted"/>
<dbReference type="AlphaFoldDB" id="A0A1Y2FHT8"/>
<reference evidence="2 3" key="1">
    <citation type="submission" date="2016-08" db="EMBL/GenBank/DDBJ databases">
        <title>A Parts List for Fungal Cellulosomes Revealed by Comparative Genomics.</title>
        <authorList>
            <consortium name="DOE Joint Genome Institute"/>
            <person name="Haitjema C.H."/>
            <person name="Gilmore S.P."/>
            <person name="Henske J.K."/>
            <person name="Solomon K.V."/>
            <person name="De Groot R."/>
            <person name="Kuo A."/>
            <person name="Mondo S.J."/>
            <person name="Salamov A.A."/>
            <person name="Labutti K."/>
            <person name="Zhao Z."/>
            <person name="Chiniquy J."/>
            <person name="Barry K."/>
            <person name="Brewer H.M."/>
            <person name="Purvine S.O."/>
            <person name="Wright A.T."/>
            <person name="Boxma B."/>
            <person name="Van Alen T."/>
            <person name="Hackstein J.H."/>
            <person name="Baker S.E."/>
            <person name="Grigoriev I.V."/>
            <person name="O'Malley M.A."/>
        </authorList>
    </citation>
    <scope>NUCLEOTIDE SEQUENCE [LARGE SCALE GENOMIC DNA]</scope>
    <source>
        <strain evidence="2 3">G1</strain>
    </source>
</reference>